<keyword evidence="3" id="KW-0732">Signal</keyword>
<dbReference type="RefSeq" id="XP_003857815.1">
    <property type="nucleotide sequence ID" value="XM_003857767.1"/>
</dbReference>
<name>A0A3S5H4S6_LEIDO</name>
<dbReference type="Proteomes" id="UP000274082">
    <property type="component" value="Chromosome 1"/>
</dbReference>
<evidence type="ECO:0000313" key="10">
    <source>
        <dbReference type="Proteomes" id="UP000274082"/>
    </source>
</evidence>
<keyword evidence="2" id="KW-0812">Transmembrane</keyword>
<evidence type="ECO:0000313" key="12">
    <source>
        <dbReference type="Proteomes" id="UP000318821"/>
    </source>
</evidence>
<dbReference type="EMBL" id="CP029500">
    <property type="protein sequence ID" value="AYU75512.1"/>
    <property type="molecule type" value="Genomic_DNA"/>
</dbReference>
<evidence type="ECO:0000256" key="1">
    <source>
        <dbReference type="SAM" id="MobiDB-lite"/>
    </source>
</evidence>
<reference evidence="4 10" key="4">
    <citation type="journal article" date="2018" name="Sci. Rep.">
        <title>A complete Leishmania donovani reference genome identifies novel genetic variations associated with virulence.</title>
        <authorList>
            <person name="Lypaczewski P."/>
            <person name="Hoshizaki J."/>
            <person name="Zhang W.-W."/>
            <person name="McCall L.-I."/>
            <person name="Torcivia-Rodriguez J."/>
            <person name="Simonyan V."/>
            <person name="Kaur A."/>
            <person name="Dewar K."/>
            <person name="Matlashewski G."/>
        </authorList>
    </citation>
    <scope>NUCLEOTIDE SEQUENCE [LARGE SCALE GENOMIC DNA]</scope>
    <source>
        <strain evidence="4 10">LdCL</strain>
    </source>
</reference>
<dbReference type="AlphaFoldDB" id="A0A3S5H4S6"/>
<reference evidence="12" key="5">
    <citation type="submission" date="2019-02" db="EMBL/GenBank/DDBJ databases">
        <title>FDA dAtabase for Regulatory Grade micrObial Sequences (FDA-ARGOS): Supporting development and validation of Infectious Disease Dx tests.</title>
        <authorList>
            <person name="Duncan R."/>
            <person name="Fisher C."/>
            <person name="Tallon L."/>
            <person name="Sadzewicz L."/>
            <person name="Sengamalay N."/>
            <person name="Ott S."/>
            <person name="Godinez A."/>
            <person name="Nagaraj S."/>
            <person name="Vavikolanu K."/>
            <person name="Vyas G."/>
            <person name="Nadendla S."/>
            <person name="Aluvathingal J."/>
            <person name="Sichtig H."/>
        </authorList>
    </citation>
    <scope>NUCLEOTIDE SEQUENCE [LARGE SCALE GENOMIC DNA]</scope>
    <source>
        <strain evidence="12">FDAARGOS_360</strain>
    </source>
</reference>
<dbReference type="EMBL" id="RHLC01000041">
    <property type="protein sequence ID" value="TPP54575.1"/>
    <property type="molecule type" value="Genomic_DNA"/>
</dbReference>
<dbReference type="GeneID" id="13389722"/>
<keyword evidence="2" id="KW-1133">Transmembrane helix</keyword>
<keyword evidence="10" id="KW-1185">Reference proteome</keyword>
<dbReference type="Proteomes" id="UP000318821">
    <property type="component" value="Unassembled WGS sequence"/>
</dbReference>
<dbReference type="PROSITE" id="PS51257">
    <property type="entry name" value="PROKAR_LIPOPROTEIN"/>
    <property type="match status" value="1"/>
</dbReference>
<evidence type="ECO:0000313" key="4">
    <source>
        <dbReference type="EMBL" id="AYU75512.1"/>
    </source>
</evidence>
<keyword evidence="2" id="KW-0472">Membrane</keyword>
<evidence type="ECO:0000256" key="2">
    <source>
        <dbReference type="SAM" id="Phobius"/>
    </source>
</evidence>
<evidence type="ECO:0000256" key="3">
    <source>
        <dbReference type="SAM" id="SignalP"/>
    </source>
</evidence>
<dbReference type="EMBL" id="RHLD01000060">
    <property type="protein sequence ID" value="TPP49156.1"/>
    <property type="molecule type" value="Genomic_DNA"/>
</dbReference>
<evidence type="ECO:0000313" key="11">
    <source>
        <dbReference type="Proteomes" id="UP000318447"/>
    </source>
</evidence>
<accession>E9B766</accession>
<dbReference type="VEuPathDB" id="TriTrypDB:LDHU3_01.0030"/>
<evidence type="ECO:0000313" key="9">
    <source>
        <dbReference type="Proteomes" id="UP000008980"/>
    </source>
</evidence>
<evidence type="ECO:0000313" key="5">
    <source>
        <dbReference type="EMBL" id="CAC5426875.1"/>
    </source>
</evidence>
<feature type="transmembrane region" description="Helical" evidence="2">
    <location>
        <begin position="245"/>
        <end position="272"/>
    </location>
</feature>
<evidence type="ECO:0000313" key="7">
    <source>
        <dbReference type="EMBL" id="TPP49156.1"/>
    </source>
</evidence>
<sequence>MRCALVFVLVAAALACLAPAMTHAYSTTYAARSAGSGAFAFDPLEIDFCKLQDAASHTAMSTSASIQEALQSAYQREGISGNIPLGGMTEQAVCAGTQCEWRWYRGLFRTTRPLFLRGVNYWGVNDDSTPVDRTTAVPGSYTNFETNYPRSWGNLSYWGKRLVVMQPSGKWVNTEVSTSFTHFLCEYYVYADSDGVNRLVPTFPGGSAIPFVSSSGHTYTYCGKKVEVDSQSRWILPKCNETFPWWGSLVIAVVLYIILIALIISIWCCCCIRRRNKEEKRRRNIIGSQYDNQGAIPTQSELGLSRRNSFRGTSIYNSYDDSDSDADAYSSRE</sequence>
<dbReference type="EMBL" id="FR799588">
    <property type="protein sequence ID" value="CBZ31089.1"/>
    <property type="molecule type" value="Genomic_DNA"/>
</dbReference>
<dbReference type="Proteomes" id="UP000601710">
    <property type="component" value="Chromosome 1"/>
</dbReference>
<evidence type="ECO:0000313" key="6">
    <source>
        <dbReference type="EMBL" id="CBZ31089.1"/>
    </source>
</evidence>
<feature type="region of interest" description="Disordered" evidence="1">
    <location>
        <begin position="312"/>
        <end position="333"/>
    </location>
</feature>
<reference evidence="7" key="7">
    <citation type="submission" date="2019-02" db="EMBL/GenBank/DDBJ databases">
        <title>FDA dAtabase for Regulatory Grade micrObial Sequences (FDA-ARGOS): Supporting development and validation of Infectious Disease Dx tests.</title>
        <authorList>
            <person name="Duncan R."/>
            <person name="Fisher C."/>
            <person name="Tallon L.J."/>
            <person name="Sadzewicz L."/>
            <person name="Sengamalay N."/>
            <person name="Ott S."/>
            <person name="Godinez A."/>
            <person name="Nagaraj S."/>
            <person name="Nadendla S."/>
            <person name="Sichtig H."/>
        </authorList>
    </citation>
    <scope>NUCLEOTIDE SEQUENCE</scope>
    <source>
        <strain evidence="7">FDAARGOS_360</strain>
        <strain evidence="8">FDAARGOS_361</strain>
    </source>
</reference>
<dbReference type="Proteomes" id="UP000008980">
    <property type="component" value="Chromosome 1"/>
</dbReference>
<gene>
    <name evidence="7" type="ORF">CGC20_4190</name>
    <name evidence="8" type="ORF">CGC21_18085</name>
    <name evidence="6" type="ORF">LDBPK_010010</name>
    <name evidence="4" type="ORF">LdCL_010005100</name>
    <name evidence="5" type="ORF">LDHU3_01.0030</name>
</gene>
<feature type="chain" id="PRO_5044600555" evidence="3">
    <location>
        <begin position="25"/>
        <end position="333"/>
    </location>
</feature>
<dbReference type="VEuPathDB" id="TriTrypDB:LdCL_010005100"/>
<reference evidence="5" key="8">
    <citation type="submission" date="2020-06" db="EMBL/GenBank/DDBJ databases">
        <authorList>
            <person name="Camacho E."/>
            <person name="Gonzalez-de la Fuente S."/>
            <person name="Rastrojo A."/>
            <person name="Peiro-Pastor R."/>
            <person name="Solana JC."/>
            <person name="Tabera L."/>
            <person name="Gamarro F."/>
            <person name="Carrasco-Ramiro F."/>
            <person name="Requena JM."/>
            <person name="Aguado B."/>
        </authorList>
    </citation>
    <scope>NUCLEOTIDE SEQUENCE</scope>
</reference>
<proteinExistence type="predicted"/>
<dbReference type="EMBL" id="LR812621">
    <property type="protein sequence ID" value="CAC5426875.1"/>
    <property type="molecule type" value="Genomic_DNA"/>
</dbReference>
<reference evidence="9" key="3">
    <citation type="submission" date="2011-02" db="EMBL/GenBank/DDBJ databases">
        <title>Whole genome sequencing of Leishmania donovani clinical lines reveals dynamic variation related to drug resistance.</title>
        <authorList>
            <person name="Downing T."/>
            <person name="Imamura H."/>
            <person name="Sanders M."/>
            <person name="Decuypere S."/>
            <person name="Hertz-Fowler C."/>
            <person name="Clark T.G."/>
            <person name="Rijal S."/>
            <person name="Sundar S."/>
            <person name="Quail M.A."/>
            <person name="De Doncker S."/>
            <person name="Maes I."/>
            <person name="Vanaerschot M."/>
            <person name="Stark O."/>
            <person name="Schonian G."/>
            <person name="Dujardin J.C."/>
            <person name="Berriman M."/>
        </authorList>
    </citation>
    <scope>NUCLEOTIDE SEQUENCE [LARGE SCALE GENOMIC DNA]</scope>
    <source>
        <strain evidence="9">BPK282A1</strain>
    </source>
</reference>
<reference evidence="11" key="6">
    <citation type="submission" date="2019-02" db="EMBL/GenBank/DDBJ databases">
        <title>FDA dAtabase for Regulatory Grade micrObial Sequences (FDA-ARGOS): Supporting development and validation of Infectious Disease Dx tests.</title>
        <authorList>
            <person name="Duncan R."/>
            <person name="Fisher C."/>
            <person name="Tallon L."/>
            <person name="Sadzewicz L."/>
            <person name="Sengamalay N."/>
            <person name="Ott S."/>
            <person name="Godinez A."/>
            <person name="Nagaraj S."/>
            <person name="Vavikolanu K."/>
            <person name="Nadendla S."/>
            <person name="Aluvathingal J."/>
            <person name="Sichtig H."/>
        </authorList>
    </citation>
    <scope>NUCLEOTIDE SEQUENCE [LARGE SCALE GENOMIC DNA]</scope>
    <source>
        <strain evidence="11">FDAARGOS_361</strain>
    </source>
</reference>
<protein>
    <submittedName>
        <fullName evidence="4">Uncharacterized protein</fullName>
    </submittedName>
</protein>
<organism evidence="4 10">
    <name type="scientific">Leishmania donovani</name>
    <dbReference type="NCBI Taxonomy" id="5661"/>
    <lineage>
        <taxon>Eukaryota</taxon>
        <taxon>Discoba</taxon>
        <taxon>Euglenozoa</taxon>
        <taxon>Kinetoplastea</taxon>
        <taxon>Metakinetoplastina</taxon>
        <taxon>Trypanosomatida</taxon>
        <taxon>Trypanosomatidae</taxon>
        <taxon>Leishmaniinae</taxon>
        <taxon>Leishmania</taxon>
    </lineage>
</organism>
<dbReference type="OrthoDB" id="261420at2759"/>
<dbReference type="VEuPathDB" id="TriTrypDB:LdBPK_010010.1"/>
<reference evidence="6" key="2">
    <citation type="submission" date="2011-01" db="EMBL/GenBank/DDBJ databases">
        <authorList>
            <person name="Zhao B.P."/>
            <person name="Ren Z.A."/>
            <person name="Li C.D."/>
        </authorList>
    </citation>
    <scope>NUCLEOTIDE SEQUENCE</scope>
    <source>
        <strain evidence="6">BPK282A1</strain>
    </source>
</reference>
<feature type="signal peptide" evidence="3">
    <location>
        <begin position="1"/>
        <end position="24"/>
    </location>
</feature>
<evidence type="ECO:0000313" key="8">
    <source>
        <dbReference type="EMBL" id="TPP54575.1"/>
    </source>
</evidence>
<reference evidence="6 9" key="1">
    <citation type="journal article" date="2011" name="Genome Res.">
        <title>Whole genome sequencing of multiple Leishmania donovani clinical isolates provides insights into population structure and mechanisms of drug resistance.</title>
        <authorList>
            <person name="Downing T."/>
            <person name="Imamura H."/>
            <person name="Decuypere S."/>
            <person name="Clark T.G."/>
            <person name="Coombs G.H."/>
            <person name="Cotton J.A."/>
            <person name="Hilley J.D."/>
            <person name="de Doncker S."/>
            <person name="Maes I."/>
            <person name="Mottram J.C."/>
            <person name="Quail M.A."/>
            <person name="Rijal S."/>
            <person name="Sanders M."/>
            <person name="Schonian G."/>
            <person name="Stark O."/>
            <person name="Sundar S."/>
            <person name="Vanaerschot M."/>
            <person name="Hertz-Fowler C."/>
            <person name="Dujardin J.C."/>
            <person name="Berriman M."/>
        </authorList>
    </citation>
    <scope>NUCLEOTIDE SEQUENCE [LARGE SCALE GENOMIC DNA]</scope>
    <source>
        <strain evidence="6 9">BPK282A1</strain>
    </source>
</reference>
<dbReference type="OMA" id="MTHAYST"/>
<dbReference type="Proteomes" id="UP000318447">
    <property type="component" value="Unassembled WGS sequence"/>
</dbReference>
<dbReference type="KEGG" id="ldo:LDBPK_010010"/>
<accession>A0A3S5H4S6</accession>